<evidence type="ECO:0008006" key="3">
    <source>
        <dbReference type="Google" id="ProtNLM"/>
    </source>
</evidence>
<gene>
    <name evidence="1" type="ORF">GCM10007368_22250</name>
</gene>
<dbReference type="RefSeq" id="WP_188523788.1">
    <property type="nucleotide sequence ID" value="NZ_BMDG01000007.1"/>
</dbReference>
<dbReference type="Gene3D" id="3.40.960.10">
    <property type="entry name" value="VSR Endonuclease"/>
    <property type="match status" value="1"/>
</dbReference>
<sequence length="360" mass="39263">MSAVRTFAEIPAALLALADAQEGLLSVQQCDRNGVDHSRRTHRVRAGLWRVAARGVVDTCPVLPGARSASDLPQRPVAPLVVTDDATAWARSREAWAAARRSRSPADRLFDHLRRRSAWAGMLAYGPDAIAVASCALACHGVEGLPVHIAPQAALPTGSRRRSKAGVRLRQFDDGMMTVAFGDRRTGVRRIASAERALAQAVPELPAMHGLAVLDSALRLEVVSRAGAARAHDHARGRRGVAARHELWDLADPRAESPLESFGRWQCIEAGVPPDTLQRPVRDRHGRLLGVGDMAWELNGGGWLVVEMDGYTWHEGDAGRARRDRDRDNDFAAAGIHVLRFDARHVREHTVGTRVRSFLG</sequence>
<reference evidence="2" key="1">
    <citation type="journal article" date="2019" name="Int. J. Syst. Evol. Microbiol.">
        <title>The Global Catalogue of Microorganisms (GCM) 10K type strain sequencing project: providing services to taxonomists for standard genome sequencing and annotation.</title>
        <authorList>
            <consortium name="The Broad Institute Genomics Platform"/>
            <consortium name="The Broad Institute Genome Sequencing Center for Infectious Disease"/>
            <person name="Wu L."/>
            <person name="Ma J."/>
        </authorList>
    </citation>
    <scope>NUCLEOTIDE SEQUENCE [LARGE SCALE GENOMIC DNA]</scope>
    <source>
        <strain evidence="2">CCM 8653</strain>
    </source>
</reference>
<comment type="caution">
    <text evidence="1">The sequence shown here is derived from an EMBL/GenBank/DDBJ whole genome shotgun (WGS) entry which is preliminary data.</text>
</comment>
<dbReference type="EMBL" id="BMDG01000007">
    <property type="protein sequence ID" value="GGI08656.1"/>
    <property type="molecule type" value="Genomic_DNA"/>
</dbReference>
<evidence type="ECO:0000313" key="2">
    <source>
        <dbReference type="Proteomes" id="UP000632535"/>
    </source>
</evidence>
<name>A0ABQ2B8E2_9MICO</name>
<keyword evidence="2" id="KW-1185">Reference proteome</keyword>
<dbReference type="Proteomes" id="UP000632535">
    <property type="component" value="Unassembled WGS sequence"/>
</dbReference>
<proteinExistence type="predicted"/>
<protein>
    <recommendedName>
        <fullName evidence="3">DUF559 domain-containing protein</fullName>
    </recommendedName>
</protein>
<accession>A0ABQ2B8E2</accession>
<evidence type="ECO:0000313" key="1">
    <source>
        <dbReference type="EMBL" id="GGI08656.1"/>
    </source>
</evidence>
<organism evidence="1 2">
    <name type="scientific">Isoptericola cucumis</name>
    <dbReference type="NCBI Taxonomy" id="1776856"/>
    <lineage>
        <taxon>Bacteria</taxon>
        <taxon>Bacillati</taxon>
        <taxon>Actinomycetota</taxon>
        <taxon>Actinomycetes</taxon>
        <taxon>Micrococcales</taxon>
        <taxon>Promicromonosporaceae</taxon>
        <taxon>Isoptericola</taxon>
    </lineage>
</organism>